<dbReference type="InterPro" id="IPR011650">
    <property type="entry name" value="Peptidase_M20_dimer"/>
</dbReference>
<organism evidence="6 7">
    <name type="scientific">Streptosporangium roseum (strain ATCC 12428 / DSM 43021 / JCM 3005 / KCTC 9067 / NCIMB 10171 / NRRL 2505 / NI 9100)</name>
    <dbReference type="NCBI Taxonomy" id="479432"/>
    <lineage>
        <taxon>Bacteria</taxon>
        <taxon>Bacillati</taxon>
        <taxon>Actinomycetota</taxon>
        <taxon>Actinomycetes</taxon>
        <taxon>Streptosporangiales</taxon>
        <taxon>Streptosporangiaceae</taxon>
        <taxon>Streptosporangium</taxon>
    </lineage>
</organism>
<keyword evidence="2" id="KW-0378">Hydrolase</keyword>
<dbReference type="InterPro" id="IPR036264">
    <property type="entry name" value="Bact_exopeptidase_dim_dom"/>
</dbReference>
<proteinExistence type="predicted"/>
<dbReference type="GO" id="GO:0046872">
    <property type="term" value="F:metal ion binding"/>
    <property type="evidence" value="ECO:0007669"/>
    <property type="project" value="UniProtKB-KW"/>
</dbReference>
<keyword evidence="7" id="KW-1185">Reference proteome</keyword>
<evidence type="ECO:0000259" key="5">
    <source>
        <dbReference type="Pfam" id="PF07687"/>
    </source>
</evidence>
<dbReference type="Pfam" id="PF07687">
    <property type="entry name" value="M20_dimer"/>
    <property type="match status" value="1"/>
</dbReference>
<dbReference type="InterPro" id="IPR017150">
    <property type="entry name" value="Pept_M20_glutamate_carboxypep"/>
</dbReference>
<dbReference type="InterPro" id="IPR050072">
    <property type="entry name" value="Peptidase_M20A"/>
</dbReference>
<dbReference type="PANTHER" id="PTHR43808">
    <property type="entry name" value="ACETYLORNITHINE DEACETYLASE"/>
    <property type="match status" value="1"/>
</dbReference>
<protein>
    <submittedName>
        <fullName evidence="6">Peptidase M20</fullName>
    </submittedName>
</protein>
<feature type="domain" description="Peptidase M20 dimerisation" evidence="5">
    <location>
        <begin position="163"/>
        <end position="301"/>
    </location>
</feature>
<evidence type="ECO:0000313" key="7">
    <source>
        <dbReference type="Proteomes" id="UP000002029"/>
    </source>
</evidence>
<feature type="region of interest" description="Disordered" evidence="4">
    <location>
        <begin position="214"/>
        <end position="270"/>
    </location>
</feature>
<dbReference type="KEGG" id="sro:Sros_5703"/>
<evidence type="ECO:0000256" key="3">
    <source>
        <dbReference type="PIRSR" id="PIRSR037238-1"/>
    </source>
</evidence>
<name>D2ARB0_STRRD</name>
<dbReference type="Gene3D" id="3.30.70.360">
    <property type="match status" value="1"/>
</dbReference>
<keyword evidence="1" id="KW-0479">Metal-binding</keyword>
<evidence type="ECO:0000256" key="2">
    <source>
        <dbReference type="ARBA" id="ARBA00022801"/>
    </source>
</evidence>
<dbReference type="eggNOG" id="COG0624">
    <property type="taxonomic scope" value="Bacteria"/>
</dbReference>
<dbReference type="AlphaFoldDB" id="D2ARB0"/>
<dbReference type="Gene3D" id="3.40.630.10">
    <property type="entry name" value="Zn peptidases"/>
    <property type="match status" value="1"/>
</dbReference>
<dbReference type="InterPro" id="IPR002933">
    <property type="entry name" value="Peptidase_M20"/>
</dbReference>
<dbReference type="STRING" id="479432.Sros_5703"/>
<dbReference type="HOGENOM" id="CLU_021802_7_0_11"/>
<feature type="active site" description="Proton acceptor" evidence="3">
    <location>
        <position position="128"/>
    </location>
</feature>
<dbReference type="PANTHER" id="PTHR43808:SF9">
    <property type="entry name" value="BLL0789 PROTEIN"/>
    <property type="match status" value="1"/>
</dbReference>
<dbReference type="RefSeq" id="WP_012892188.1">
    <property type="nucleotide sequence ID" value="NC_013595.1"/>
</dbReference>
<dbReference type="Proteomes" id="UP000002029">
    <property type="component" value="Chromosome"/>
</dbReference>
<dbReference type="EMBL" id="CP001814">
    <property type="protein sequence ID" value="ACZ88451.1"/>
    <property type="molecule type" value="Genomic_DNA"/>
</dbReference>
<dbReference type="GO" id="GO:0016787">
    <property type="term" value="F:hydrolase activity"/>
    <property type="evidence" value="ECO:0007669"/>
    <property type="project" value="UniProtKB-KW"/>
</dbReference>
<evidence type="ECO:0000256" key="4">
    <source>
        <dbReference type="SAM" id="MobiDB-lite"/>
    </source>
</evidence>
<feature type="active site" evidence="3">
    <location>
        <position position="72"/>
    </location>
</feature>
<gene>
    <name evidence="6" type="ordered locus">Sros_5703</name>
</gene>
<sequence>MNLDVMLGDLEELVSCESFSADHEAVARSARVVADQGLRRLGARPETIVIDGVTHLRWTFGTPRVLLVGHHDTVWPIGTLAEHPWSLVDGIARGPGVFDMKAGLVQAFHALAALPSPEGVCLLVTGDEEVGSPSSRALIEESARGCAAAFVLEAGADGGALKTARKGTSIYELVVHGRAAHAGLEPERGANAGIELAHQILALAGIADRVNGGRPGVPAAETSPAAARGLPLPPGPAAPGTPSAAAAPGGPGGLGPVTVTPTVLSGGTTTNTVPALARVEVDVRVPTLAAQERVDELMRALSPRLAGTRLEVLGGPNRPPLEETSSAGLFALAQRIAAGLGLAPLSGVGVGGASDGNYTAGAGCPTLDGLGAVGGGAHAAHEHVVVAEMPGRTALLTGLIRAVLG</sequence>
<dbReference type="SUPFAM" id="SSF55031">
    <property type="entry name" value="Bacterial exopeptidase dimerisation domain"/>
    <property type="match status" value="1"/>
</dbReference>
<evidence type="ECO:0000313" key="6">
    <source>
        <dbReference type="EMBL" id="ACZ88451.1"/>
    </source>
</evidence>
<accession>D2ARB0</accession>
<evidence type="ECO:0000256" key="1">
    <source>
        <dbReference type="ARBA" id="ARBA00022723"/>
    </source>
</evidence>
<dbReference type="SUPFAM" id="SSF53187">
    <property type="entry name" value="Zn-dependent exopeptidases"/>
    <property type="match status" value="1"/>
</dbReference>
<feature type="compositionally biased region" description="Low complexity" evidence="4">
    <location>
        <begin position="256"/>
        <end position="270"/>
    </location>
</feature>
<reference evidence="6 7" key="1">
    <citation type="journal article" date="2010" name="Stand. Genomic Sci.">
        <title>Complete genome sequence of Streptosporangium roseum type strain (NI 9100).</title>
        <authorList>
            <person name="Nolan M."/>
            <person name="Sikorski J."/>
            <person name="Jando M."/>
            <person name="Lucas S."/>
            <person name="Lapidus A."/>
            <person name="Glavina Del Rio T."/>
            <person name="Chen F."/>
            <person name="Tice H."/>
            <person name="Pitluck S."/>
            <person name="Cheng J.F."/>
            <person name="Chertkov O."/>
            <person name="Sims D."/>
            <person name="Meincke L."/>
            <person name="Brettin T."/>
            <person name="Han C."/>
            <person name="Detter J.C."/>
            <person name="Bruce D."/>
            <person name="Goodwin L."/>
            <person name="Land M."/>
            <person name="Hauser L."/>
            <person name="Chang Y.J."/>
            <person name="Jeffries C.D."/>
            <person name="Ivanova N."/>
            <person name="Mavromatis K."/>
            <person name="Mikhailova N."/>
            <person name="Chen A."/>
            <person name="Palaniappan K."/>
            <person name="Chain P."/>
            <person name="Rohde M."/>
            <person name="Goker M."/>
            <person name="Bristow J."/>
            <person name="Eisen J.A."/>
            <person name="Markowitz V."/>
            <person name="Hugenholtz P."/>
            <person name="Kyrpides N.C."/>
            <person name="Klenk H.P."/>
        </authorList>
    </citation>
    <scope>NUCLEOTIDE SEQUENCE [LARGE SCALE GENOMIC DNA]</scope>
    <source>
        <strain evidence="7">ATCC 12428 / DSM 43021 / JCM 3005 / NI 9100</strain>
    </source>
</reference>
<dbReference type="PIRSF" id="PIRSF037238">
    <property type="entry name" value="Carboxypeptidase_G2"/>
    <property type="match status" value="1"/>
</dbReference>
<dbReference type="Pfam" id="PF01546">
    <property type="entry name" value="Peptidase_M20"/>
    <property type="match status" value="1"/>
</dbReference>